<comment type="caution">
    <text evidence="1">The sequence shown here is derived from an EMBL/GenBank/DDBJ whole genome shotgun (WGS) entry which is preliminary data.</text>
</comment>
<proteinExistence type="predicted"/>
<dbReference type="Proteomes" id="UP001642484">
    <property type="component" value="Unassembled WGS sequence"/>
</dbReference>
<evidence type="ECO:0000313" key="2">
    <source>
        <dbReference type="Proteomes" id="UP001642484"/>
    </source>
</evidence>
<keyword evidence="2" id="KW-1185">Reference proteome</keyword>
<accession>A0ABP0SAT2</accession>
<dbReference type="EMBL" id="CAXAMN010027239">
    <property type="protein sequence ID" value="CAK9109468.1"/>
    <property type="molecule type" value="Genomic_DNA"/>
</dbReference>
<evidence type="ECO:0000313" key="1">
    <source>
        <dbReference type="EMBL" id="CAK9109468.1"/>
    </source>
</evidence>
<protein>
    <submittedName>
        <fullName evidence="1">Uncharacterized protein</fullName>
    </submittedName>
</protein>
<reference evidence="1 2" key="1">
    <citation type="submission" date="2024-02" db="EMBL/GenBank/DDBJ databases">
        <authorList>
            <person name="Chen Y."/>
            <person name="Shah S."/>
            <person name="Dougan E. K."/>
            <person name="Thang M."/>
            <person name="Chan C."/>
        </authorList>
    </citation>
    <scope>NUCLEOTIDE SEQUENCE [LARGE SCALE GENOMIC DNA]</scope>
</reference>
<name>A0ABP0SAT2_9DINO</name>
<sequence length="359" mass="38528">MQRKRAQIEMWTCTGSRAKRPSVQLGKIDNRKSVHAELLGPAIAGIAFPNLLAHEHPNIGDLQSAMALLPKHFCSCVMTLQGDEIFCTAKHTKGNQDIVCAILNVFDGCAEVKTHSQLLMTNMWLSILRPSFCITGQYHCAIYKHQCSWSDWCMMRLAIALLLSSLKLGRLRTRETAVIMQSMPMMPPTSANRAPPQFQSMPAQVGGLQGGAPPMTNFGSMGNVPRTSVPGTGMPGGVPMSGPPMSAASIQGGFQPGPMNSMPNMGSMPAMPGGGMGYGAPGTSSQGPPMAMQGQFMPNVSRPQMTSVANPPVVAGNIQYGPSYKLQYQKRSTSDKSAVKYTGFLPLEGVYEEDTCRIG</sequence>
<organism evidence="1 2">
    <name type="scientific">Durusdinium trenchii</name>
    <dbReference type="NCBI Taxonomy" id="1381693"/>
    <lineage>
        <taxon>Eukaryota</taxon>
        <taxon>Sar</taxon>
        <taxon>Alveolata</taxon>
        <taxon>Dinophyceae</taxon>
        <taxon>Suessiales</taxon>
        <taxon>Symbiodiniaceae</taxon>
        <taxon>Durusdinium</taxon>
    </lineage>
</organism>
<gene>
    <name evidence="1" type="ORF">CCMP2556_LOCUS50956</name>
</gene>